<keyword evidence="4 7" id="KW-0812">Transmembrane</keyword>
<accession>A0A838ZFW4</accession>
<organism evidence="8 9">
    <name type="scientific">Moheibacter lacus</name>
    <dbReference type="NCBI Taxonomy" id="2745851"/>
    <lineage>
        <taxon>Bacteria</taxon>
        <taxon>Pseudomonadati</taxon>
        <taxon>Bacteroidota</taxon>
        <taxon>Flavobacteriia</taxon>
        <taxon>Flavobacteriales</taxon>
        <taxon>Weeksellaceae</taxon>
        <taxon>Moheibacter</taxon>
    </lineage>
</organism>
<evidence type="ECO:0000313" key="9">
    <source>
        <dbReference type="Proteomes" id="UP000552241"/>
    </source>
</evidence>
<evidence type="ECO:0000256" key="4">
    <source>
        <dbReference type="ARBA" id="ARBA00022692"/>
    </source>
</evidence>
<feature type="transmembrane region" description="Helical" evidence="7">
    <location>
        <begin position="219"/>
        <end position="241"/>
    </location>
</feature>
<feature type="transmembrane region" description="Helical" evidence="7">
    <location>
        <begin position="158"/>
        <end position="180"/>
    </location>
</feature>
<dbReference type="PANTHER" id="PTHR36838:SF1">
    <property type="entry name" value="SLR1864 PROTEIN"/>
    <property type="match status" value="1"/>
</dbReference>
<dbReference type="Proteomes" id="UP000552241">
    <property type="component" value="Unassembled WGS sequence"/>
</dbReference>
<dbReference type="GO" id="GO:0016020">
    <property type="term" value="C:membrane"/>
    <property type="evidence" value="ECO:0007669"/>
    <property type="project" value="UniProtKB-SubCell"/>
</dbReference>
<reference evidence="8 9" key="1">
    <citation type="submission" date="2020-07" db="EMBL/GenBank/DDBJ databases">
        <title>Moheibacter lacus sp. nov., a member of the family Flavobacteriaceae isolated from freshwater lake sediment.</title>
        <authorList>
            <person name="Liu Y."/>
        </authorList>
    </citation>
    <scope>NUCLEOTIDE SEQUENCE [LARGE SCALE GENOMIC DNA]</scope>
    <source>
        <strain evidence="8 9">BDHS18</strain>
    </source>
</reference>
<keyword evidence="6 7" id="KW-0472">Membrane</keyword>
<evidence type="ECO:0000256" key="7">
    <source>
        <dbReference type="SAM" id="Phobius"/>
    </source>
</evidence>
<dbReference type="PANTHER" id="PTHR36838">
    <property type="entry name" value="AUXIN EFFLUX CARRIER FAMILY PROTEIN"/>
    <property type="match status" value="1"/>
</dbReference>
<comment type="subcellular location">
    <subcellularLocation>
        <location evidence="1">Membrane</location>
        <topology evidence="1">Multi-pass membrane protein</topology>
    </subcellularLocation>
</comment>
<dbReference type="InterPro" id="IPR004776">
    <property type="entry name" value="Mem_transp_PIN-like"/>
</dbReference>
<evidence type="ECO:0000256" key="6">
    <source>
        <dbReference type="ARBA" id="ARBA00023136"/>
    </source>
</evidence>
<dbReference type="GO" id="GO:0055085">
    <property type="term" value="P:transmembrane transport"/>
    <property type="evidence" value="ECO:0007669"/>
    <property type="project" value="InterPro"/>
</dbReference>
<evidence type="ECO:0000256" key="3">
    <source>
        <dbReference type="ARBA" id="ARBA00022475"/>
    </source>
</evidence>
<keyword evidence="9" id="KW-1185">Reference proteome</keyword>
<comment type="caution">
    <text evidence="8">The sequence shown here is derived from an EMBL/GenBank/DDBJ whole genome shotgun (WGS) entry which is preliminary data.</text>
</comment>
<feature type="transmembrane region" description="Helical" evidence="7">
    <location>
        <begin position="126"/>
        <end position="146"/>
    </location>
</feature>
<protein>
    <submittedName>
        <fullName evidence="8">AEC family transporter</fullName>
    </submittedName>
</protein>
<feature type="transmembrane region" description="Helical" evidence="7">
    <location>
        <begin position="253"/>
        <end position="273"/>
    </location>
</feature>
<evidence type="ECO:0000256" key="5">
    <source>
        <dbReference type="ARBA" id="ARBA00022989"/>
    </source>
</evidence>
<feature type="transmembrane region" description="Helical" evidence="7">
    <location>
        <begin position="280"/>
        <end position="299"/>
    </location>
</feature>
<keyword evidence="3" id="KW-1003">Cell membrane</keyword>
<name>A0A838ZFW4_9FLAO</name>
<dbReference type="Pfam" id="PF03547">
    <property type="entry name" value="Mem_trans"/>
    <property type="match status" value="1"/>
</dbReference>
<gene>
    <name evidence="8" type="ORF">HU137_02365</name>
</gene>
<feature type="transmembrane region" description="Helical" evidence="7">
    <location>
        <begin position="29"/>
        <end position="48"/>
    </location>
</feature>
<dbReference type="EMBL" id="JACDZE010000001">
    <property type="protein sequence ID" value="MBA5628611.1"/>
    <property type="molecule type" value="Genomic_DNA"/>
</dbReference>
<sequence length="303" mass="33623">MSSIILLFLCLFLGILFRSIKVFPKETPLVLNQFVIYISLPAMALFYLPKIEISTQLLFPIGVAWLGFLFSALLFISLGKIFKWSKSLIGCLILTGGLGNTSFVGIPVIEALYGQEGLKTLVLVDLPGTFMVLSTVGILTAATYSRGKTNLGQISNRILRFPPFIAFCIGILFTLFQFQFPETIDVVFEKLSLTVTPLALVSVGYQLKVDKRSKHWKFLILGLGYQLILWPLMIFSLYKFGFDQSGLAFEVSVMEAAMAPMITASIVAISYGLKPKLSAMMVGIGIPISFLTLAIWYWVLQLI</sequence>
<feature type="transmembrane region" description="Helical" evidence="7">
    <location>
        <begin position="57"/>
        <end position="78"/>
    </location>
</feature>
<dbReference type="AlphaFoldDB" id="A0A838ZFW4"/>
<evidence type="ECO:0000256" key="1">
    <source>
        <dbReference type="ARBA" id="ARBA00004141"/>
    </source>
</evidence>
<evidence type="ECO:0000313" key="8">
    <source>
        <dbReference type="EMBL" id="MBA5628611.1"/>
    </source>
</evidence>
<dbReference type="RefSeq" id="WP_182042203.1">
    <property type="nucleotide sequence ID" value="NZ_JACDZE010000001.1"/>
</dbReference>
<keyword evidence="2" id="KW-0813">Transport</keyword>
<evidence type="ECO:0000256" key="2">
    <source>
        <dbReference type="ARBA" id="ARBA00022448"/>
    </source>
</evidence>
<proteinExistence type="predicted"/>
<keyword evidence="5 7" id="KW-1133">Transmembrane helix</keyword>